<keyword evidence="5" id="KW-1185">Reference proteome</keyword>
<feature type="region of interest" description="Disordered" evidence="1">
    <location>
        <begin position="207"/>
        <end position="243"/>
    </location>
</feature>
<protein>
    <submittedName>
        <fullName evidence="4">Uncharacterized protein</fullName>
    </submittedName>
</protein>
<feature type="domain" description="Integrase zinc-binding" evidence="2">
    <location>
        <begin position="258"/>
        <end position="304"/>
    </location>
</feature>
<evidence type="ECO:0000313" key="5">
    <source>
        <dbReference type="Proteomes" id="UP001231189"/>
    </source>
</evidence>
<evidence type="ECO:0000256" key="1">
    <source>
        <dbReference type="SAM" id="MobiDB-lite"/>
    </source>
</evidence>
<dbReference type="Pfam" id="PF04827">
    <property type="entry name" value="Plant_tran"/>
    <property type="match status" value="1"/>
</dbReference>
<evidence type="ECO:0000313" key="4">
    <source>
        <dbReference type="EMBL" id="KAK1685859.1"/>
    </source>
</evidence>
<gene>
    <name evidence="4" type="ORF">QYE76_046707</name>
</gene>
<organism evidence="4 5">
    <name type="scientific">Lolium multiflorum</name>
    <name type="common">Italian ryegrass</name>
    <name type="synonym">Lolium perenne subsp. multiflorum</name>
    <dbReference type="NCBI Taxonomy" id="4521"/>
    <lineage>
        <taxon>Eukaryota</taxon>
        <taxon>Viridiplantae</taxon>
        <taxon>Streptophyta</taxon>
        <taxon>Embryophyta</taxon>
        <taxon>Tracheophyta</taxon>
        <taxon>Spermatophyta</taxon>
        <taxon>Magnoliopsida</taxon>
        <taxon>Liliopsida</taxon>
        <taxon>Poales</taxon>
        <taxon>Poaceae</taxon>
        <taxon>BOP clade</taxon>
        <taxon>Pooideae</taxon>
        <taxon>Poodae</taxon>
        <taxon>Poeae</taxon>
        <taxon>Poeae Chloroplast Group 2 (Poeae type)</taxon>
        <taxon>Loliodinae</taxon>
        <taxon>Loliinae</taxon>
        <taxon>Lolium</taxon>
    </lineage>
</organism>
<name>A0AAD8TQD8_LOLMU</name>
<sequence>MKMAVVSMEMPSGHFPVPAACRNRDSCPPDLGFAMMAALEGMYKGHKKGCTVILEAVATHDLWIWHSFFGMPGSNNDINVLQCSPIFSKLVEGHAPPVDFVINGRHYNKGYYLADGIYPKWATFVKTISSPVLPKEVEFVKEQEGCRKDVERAFGVLRFPALTWFKDQMWELDKKLDVKLDMELAMKLDTKTSHGSAREETEACARGEEEVQAAARPGQTGRHAGAPGPRSGPTGRLAGSARRRPDATLVPAGHYPESHAGGLMGHFGREKMLLMLADHFYWPKMRRDVDRYVKRCITCNKSKSKLKPHELCPFEVVYGFKPITPLDLLPLPIHEKVNMEASKRADFVRKIHVKNKELIEKKGKSNAARMNKKRKEILFKPGDMVWVHFRKDRFPKLRKSKLLPRGAGPYKVIAKINDNAYSIDLPIDEFGVSNSFNVADLTPYDGEDLGASRSTPFEGGGR</sequence>
<evidence type="ECO:0000259" key="3">
    <source>
        <dbReference type="Pfam" id="PF24626"/>
    </source>
</evidence>
<dbReference type="InterPro" id="IPR056924">
    <property type="entry name" value="SH3_Tf2-1"/>
</dbReference>
<dbReference type="PANTHER" id="PTHR35046:SF9">
    <property type="entry name" value="RNA-DIRECTED DNA POLYMERASE"/>
    <property type="match status" value="1"/>
</dbReference>
<reference evidence="4" key="1">
    <citation type="submission" date="2023-07" db="EMBL/GenBank/DDBJ databases">
        <title>A chromosome-level genome assembly of Lolium multiflorum.</title>
        <authorList>
            <person name="Chen Y."/>
            <person name="Copetti D."/>
            <person name="Kolliker R."/>
            <person name="Studer B."/>
        </authorList>
    </citation>
    <scope>NUCLEOTIDE SEQUENCE</scope>
    <source>
        <strain evidence="4">02402/16</strain>
        <tissue evidence="4">Leaf</tissue>
    </source>
</reference>
<dbReference type="Pfam" id="PF24626">
    <property type="entry name" value="SH3_Tf2-1"/>
    <property type="match status" value="1"/>
</dbReference>
<evidence type="ECO:0000259" key="2">
    <source>
        <dbReference type="Pfam" id="PF17921"/>
    </source>
</evidence>
<dbReference type="PANTHER" id="PTHR35046">
    <property type="entry name" value="ZINC KNUCKLE (CCHC-TYPE) FAMILY PROTEIN"/>
    <property type="match status" value="1"/>
</dbReference>
<comment type="caution">
    <text evidence="4">The sequence shown here is derived from an EMBL/GenBank/DDBJ whole genome shotgun (WGS) entry which is preliminary data.</text>
</comment>
<dbReference type="Pfam" id="PF17921">
    <property type="entry name" value="Integrase_H2C2"/>
    <property type="match status" value="1"/>
</dbReference>
<accession>A0AAD8TQD8</accession>
<dbReference type="InterPro" id="IPR041588">
    <property type="entry name" value="Integrase_H2C2"/>
</dbReference>
<dbReference type="AlphaFoldDB" id="A0AAD8TQD8"/>
<dbReference type="EMBL" id="JAUUTY010000002">
    <property type="protein sequence ID" value="KAK1685859.1"/>
    <property type="molecule type" value="Genomic_DNA"/>
</dbReference>
<dbReference type="Proteomes" id="UP001231189">
    <property type="component" value="Unassembled WGS sequence"/>
</dbReference>
<proteinExistence type="predicted"/>
<dbReference type="InterPro" id="IPR006912">
    <property type="entry name" value="Harbinger_derived_prot"/>
</dbReference>
<feature type="domain" description="Tf2-1-like SH3-like" evidence="3">
    <location>
        <begin position="382"/>
        <end position="444"/>
    </location>
</feature>
<dbReference type="Gene3D" id="1.10.340.70">
    <property type="match status" value="1"/>
</dbReference>